<feature type="compositionally biased region" description="Basic and acidic residues" evidence="1">
    <location>
        <begin position="1"/>
        <end position="12"/>
    </location>
</feature>
<feature type="compositionally biased region" description="Basic and acidic residues" evidence="1">
    <location>
        <begin position="462"/>
        <end position="471"/>
    </location>
</feature>
<reference evidence="2 3" key="1">
    <citation type="journal article" date="2018" name="G3 (Bethesda)">
        <title>Phylogenetic and Phylogenomic Definition of Rhizopus Species.</title>
        <authorList>
            <person name="Gryganskyi A.P."/>
            <person name="Golan J."/>
            <person name="Dolatabadi S."/>
            <person name="Mondo S."/>
            <person name="Robb S."/>
            <person name="Idnurm A."/>
            <person name="Muszewska A."/>
            <person name="Steczkiewicz K."/>
            <person name="Masonjones S."/>
            <person name="Liao H.L."/>
            <person name="Gajdeczka M.T."/>
            <person name="Anike F."/>
            <person name="Vuek A."/>
            <person name="Anishchenko I.M."/>
            <person name="Voigt K."/>
            <person name="de Hoog G.S."/>
            <person name="Smith M.E."/>
            <person name="Heitman J."/>
            <person name="Vilgalys R."/>
            <person name="Stajich J.E."/>
        </authorList>
    </citation>
    <scope>NUCLEOTIDE SEQUENCE [LARGE SCALE GENOMIC DNA]</scope>
    <source>
        <strain evidence="2 3">LSU 92-RS-03</strain>
    </source>
</reference>
<feature type="compositionally biased region" description="Low complexity" evidence="1">
    <location>
        <begin position="331"/>
        <end position="341"/>
    </location>
</feature>
<feature type="compositionally biased region" description="Pro residues" evidence="1">
    <location>
        <begin position="342"/>
        <end position="378"/>
    </location>
</feature>
<dbReference type="OrthoDB" id="2240694at2759"/>
<evidence type="ECO:0000313" key="2">
    <source>
        <dbReference type="EMBL" id="RCH87864.1"/>
    </source>
</evidence>
<evidence type="ECO:0000313" key="3">
    <source>
        <dbReference type="Proteomes" id="UP000253551"/>
    </source>
</evidence>
<dbReference type="AlphaFoldDB" id="A0A367JD51"/>
<sequence>MESRNTRIEKDSAPVVKQEPSVSSVAASDMPDPITRNCVPIAATEYQTNDYEYFIQNCDLETNYVGTAVSYFVHPMIALPQVEAIGSISDKDLSKSGKLLFIKEFLSMFKYPSRQRTAEVALVCSNQVTETVLKQMIKGRGYHTESLQLRGFVDSAFGLVASSPDSTSKKEIARSNNGESIDLIMVVDCGISVEEALPREHVNNTLHKKKTVYLNCIDSPETKLHNYCAINPGTLSPFDHLSKAGSNVLETVFKRTSRRNPPDMVTSWNSSVAKDVAKWSLQQPESEHYRFTFCDSAQWMIKYYFTFRASPLLEARYLTRPRSSPPTLVGPSSSSRSNMSKPNPPRSNPPRPNPPRSNPPRPNPPRPNPPRLNPPRTSPPNNVHVVRPSRPNSSKSTYPPVARHSPSSSRSDRFPSPPPPTAEGNANFIPLGVKSSQLAPSHSYVSTIPAPPEQPLGSKRRRSDDFIEGIKRPKTNATTEVRMTTVTAPPTSIATAIPVTPAVPSPSSRDPRLRHQATSLATVRSEPRQEQPGAGVSVQGGQVETVEPMEIARVKQPGTLVNPEPTPTSTAAPSAVPSHIANGSAPEEDDYTKTLQNALKKFQSDIQNMLL</sequence>
<feature type="region of interest" description="Disordered" evidence="1">
    <location>
        <begin position="321"/>
        <end position="589"/>
    </location>
</feature>
<gene>
    <name evidence="2" type="ORF">CU098_007161</name>
</gene>
<comment type="caution">
    <text evidence="2">The sequence shown here is derived from an EMBL/GenBank/DDBJ whole genome shotgun (WGS) entry which is preliminary data.</text>
</comment>
<feature type="compositionally biased region" description="Low complexity" evidence="1">
    <location>
        <begin position="399"/>
        <end position="409"/>
    </location>
</feature>
<organism evidence="2 3">
    <name type="scientific">Rhizopus stolonifer</name>
    <name type="common">Rhizopus nigricans</name>
    <dbReference type="NCBI Taxonomy" id="4846"/>
    <lineage>
        <taxon>Eukaryota</taxon>
        <taxon>Fungi</taxon>
        <taxon>Fungi incertae sedis</taxon>
        <taxon>Mucoromycota</taxon>
        <taxon>Mucoromycotina</taxon>
        <taxon>Mucoromycetes</taxon>
        <taxon>Mucorales</taxon>
        <taxon>Mucorineae</taxon>
        <taxon>Rhizopodaceae</taxon>
        <taxon>Rhizopus</taxon>
    </lineage>
</organism>
<feature type="compositionally biased region" description="Low complexity" evidence="1">
    <location>
        <begin position="567"/>
        <end position="578"/>
    </location>
</feature>
<feature type="region of interest" description="Disordered" evidence="1">
    <location>
        <begin position="1"/>
        <end position="28"/>
    </location>
</feature>
<feature type="compositionally biased region" description="Polar residues" evidence="1">
    <location>
        <begin position="434"/>
        <end position="446"/>
    </location>
</feature>
<name>A0A367JD51_RHIST</name>
<accession>A0A367JD51</accession>
<dbReference type="EMBL" id="PJQM01003634">
    <property type="protein sequence ID" value="RCH87864.1"/>
    <property type="molecule type" value="Genomic_DNA"/>
</dbReference>
<protein>
    <submittedName>
        <fullName evidence="2">Uncharacterized protein</fullName>
    </submittedName>
</protein>
<keyword evidence="3" id="KW-1185">Reference proteome</keyword>
<proteinExistence type="predicted"/>
<evidence type="ECO:0000256" key="1">
    <source>
        <dbReference type="SAM" id="MobiDB-lite"/>
    </source>
</evidence>
<feature type="compositionally biased region" description="Polar residues" evidence="1">
    <location>
        <begin position="475"/>
        <end position="494"/>
    </location>
</feature>
<dbReference type="Proteomes" id="UP000253551">
    <property type="component" value="Unassembled WGS sequence"/>
</dbReference>